<evidence type="ECO:0000313" key="2">
    <source>
        <dbReference type="EMBL" id="KAJ7369014.1"/>
    </source>
</evidence>
<dbReference type="AlphaFoldDB" id="A0AAD7AW81"/>
<evidence type="ECO:0000313" key="3">
    <source>
        <dbReference type="Proteomes" id="UP001218218"/>
    </source>
</evidence>
<evidence type="ECO:0008006" key="4">
    <source>
        <dbReference type="Google" id="ProtNLM"/>
    </source>
</evidence>
<name>A0AAD7AW81_9AGAR</name>
<dbReference type="EMBL" id="JARIHO010000001">
    <property type="protein sequence ID" value="KAJ7369014.1"/>
    <property type="molecule type" value="Genomic_DNA"/>
</dbReference>
<dbReference type="PROSITE" id="PS00018">
    <property type="entry name" value="EF_HAND_1"/>
    <property type="match status" value="1"/>
</dbReference>
<organism evidence="2 3">
    <name type="scientific">Mycena albidolilacea</name>
    <dbReference type="NCBI Taxonomy" id="1033008"/>
    <lineage>
        <taxon>Eukaryota</taxon>
        <taxon>Fungi</taxon>
        <taxon>Dikarya</taxon>
        <taxon>Basidiomycota</taxon>
        <taxon>Agaricomycotina</taxon>
        <taxon>Agaricomycetes</taxon>
        <taxon>Agaricomycetidae</taxon>
        <taxon>Agaricales</taxon>
        <taxon>Marasmiineae</taxon>
        <taxon>Mycenaceae</taxon>
        <taxon>Mycena</taxon>
    </lineage>
</organism>
<comment type="caution">
    <text evidence="2">The sequence shown here is derived from an EMBL/GenBank/DDBJ whole genome shotgun (WGS) entry which is preliminary data.</text>
</comment>
<dbReference type="Proteomes" id="UP001218218">
    <property type="component" value="Unassembled WGS sequence"/>
</dbReference>
<evidence type="ECO:0000256" key="1">
    <source>
        <dbReference type="SAM" id="MobiDB-lite"/>
    </source>
</evidence>
<protein>
    <recommendedName>
        <fullName evidence="4">Vacuolar protein sorting-associated protein 13 second N-terminal domain-containing protein</fullName>
    </recommendedName>
</protein>
<accession>A0AAD7AW81</accession>
<keyword evidence="3" id="KW-1185">Reference proteome</keyword>
<feature type="region of interest" description="Disordered" evidence="1">
    <location>
        <begin position="1"/>
        <end position="65"/>
    </location>
</feature>
<sequence length="1240" mass="139581">MPLPRLLKRLSRKSLRSDESLVEAKPPPLPPKSAGSSSFPANLPQHLIYNQPSHGTPDYPWAAPRPYMSDTDLPLQQVPAVVKYSNQRPATGNGQPLPPSVKKANPPDATLAAKIAVAASVTAVVVEAVGGVEAIEEGVNTFMEGSQVLMNALGEVAKLHPFIGVAVMTFQAVWALEVKRRENDKKIIALHVEMRDMMAVLVQLGNIQDIDKVAPDGSTIKGRLEALIKRTSDDIRACANACDTYSKKKLVVKVLKGPIWEGRLVKFCGLFTQRRGEFEFALSIHTALGVDAANKTLGDVDKTTREMNEKMELMMRMFQQFTSPEQKDIMKVVESKGGLKACQENDKILKELNDMETAGNPSSGAGLGGGKSSSSLADLKEDLHLDPDAAMEKNMAVFVRKFEVQKRQIIDELSRVVQREGDRVISAVTAGPHDKIVDPDIHQLWKMMGWRGSVKTRHFVMAVRDYYQEKWAHTGEQADKVKAAEDAWALTHINVVRLQPISEAFDDDSSGFVTVGEVNIFAASRPLDWSLCHWIAFWSIGWHQSIVIYKTKIRELIAKMFAIMPSVLPSNRTYANDYLDLVYRGVTSLESAIAPCFITESLQEKFRSYVEAEENRLRDNLRDVRFDIDARDTLELVVGPGRIERFVMPLLFLLLQRDFEIFRIAQTRVLHPDELWDASETIKYVIEAVEERVNTLKSTFQQQKLDLTQQFKLFGHGIFDYMNEPLGLWQPSVVQQMEFPDYPFDDNEEAKNIDVDQILNYPVNKEHLDFHAYDILSSISMVSFPASASPHLRALLGQWNGFNYSAASASVPKGGPISMFLRPTDISDAFHADAAGAHSHWHEYTVDGSCWVDAATDTVHFTFTRTFPPRYGAQHYAGTWDACTDALTGTWGPTSDEKAHEGVFVFKRIAQADMCFFPSPRALQANRARALWSFAGAAVRQRVCQQRWSWGFFKERRDNRKRFIELYVRNTRFGRPLVPGEVAELGRIEKTLTSADSRFYHSLAEHRIQITTGHAETCDVCDGPIGGARISCLHCQMKDTFNTIDFCAEDPTCMLQPVGGDDLERPHVPASHDLFKVRRVVHVRQFGKTYRDAKEALRKARSFLEDKDPEDEDGQLPSPPPNLLCAECKAAVAQPCWYCVHCDDPSFICDACDAKDAVSFGTHDMQTHDLVRVQELVDDMPLTMEERFSELDARFVKHEAVMDGRLRRVEERLGRLETAVDTRMSRVEKLLERILASVEE</sequence>
<reference evidence="2" key="1">
    <citation type="submission" date="2023-03" db="EMBL/GenBank/DDBJ databases">
        <title>Massive genome expansion in bonnet fungi (Mycena s.s.) driven by repeated elements and novel gene families across ecological guilds.</title>
        <authorList>
            <consortium name="Lawrence Berkeley National Laboratory"/>
            <person name="Harder C.B."/>
            <person name="Miyauchi S."/>
            <person name="Viragh M."/>
            <person name="Kuo A."/>
            <person name="Thoen E."/>
            <person name="Andreopoulos B."/>
            <person name="Lu D."/>
            <person name="Skrede I."/>
            <person name="Drula E."/>
            <person name="Henrissat B."/>
            <person name="Morin E."/>
            <person name="Kohler A."/>
            <person name="Barry K."/>
            <person name="LaButti K."/>
            <person name="Morin E."/>
            <person name="Salamov A."/>
            <person name="Lipzen A."/>
            <person name="Mereny Z."/>
            <person name="Hegedus B."/>
            <person name="Baldrian P."/>
            <person name="Stursova M."/>
            <person name="Weitz H."/>
            <person name="Taylor A."/>
            <person name="Grigoriev I.V."/>
            <person name="Nagy L.G."/>
            <person name="Martin F."/>
            <person name="Kauserud H."/>
        </authorList>
    </citation>
    <scope>NUCLEOTIDE SEQUENCE</scope>
    <source>
        <strain evidence="2">CBHHK002</strain>
    </source>
</reference>
<dbReference type="InterPro" id="IPR018247">
    <property type="entry name" value="EF_Hand_1_Ca_BS"/>
</dbReference>
<proteinExistence type="predicted"/>
<feature type="compositionally biased region" description="Basic residues" evidence="1">
    <location>
        <begin position="1"/>
        <end position="14"/>
    </location>
</feature>
<gene>
    <name evidence="2" type="ORF">DFH08DRAFT_727897</name>
</gene>